<sequence length="62" mass="7139">ILCNLFNIDIQEVEIPETVIYSIQNITEKNVYQKFDAALCEIMMFPLCCLKTQLLISGKVEN</sequence>
<comment type="caution">
    <text evidence="1">The sequence shown here is derived from an EMBL/GenBank/DDBJ whole genome shotgun (WGS) entry which is preliminary data.</text>
</comment>
<name>A0A4U1FHM3_MONMO</name>
<reference evidence="2" key="1">
    <citation type="journal article" date="2019" name="IScience">
        <title>Narwhal Genome Reveals Long-Term Low Genetic Diversity despite Current Large Abundance Size.</title>
        <authorList>
            <person name="Westbury M.V."/>
            <person name="Petersen B."/>
            <person name="Garde E."/>
            <person name="Heide-Jorgensen M.P."/>
            <person name="Lorenzen E.D."/>
        </authorList>
    </citation>
    <scope>NUCLEOTIDE SEQUENCE [LARGE SCALE GENOMIC DNA]</scope>
</reference>
<protein>
    <submittedName>
        <fullName evidence="1">Uncharacterized protein</fullName>
    </submittedName>
</protein>
<feature type="non-terminal residue" evidence="1">
    <location>
        <position position="1"/>
    </location>
</feature>
<dbReference type="Proteomes" id="UP000308365">
    <property type="component" value="Unassembled WGS sequence"/>
</dbReference>
<accession>A0A4U1FHM3</accession>
<evidence type="ECO:0000313" key="1">
    <source>
        <dbReference type="EMBL" id="TKC49184.1"/>
    </source>
</evidence>
<proteinExistence type="predicted"/>
<dbReference type="AlphaFoldDB" id="A0A4U1FHM3"/>
<dbReference type="EMBL" id="RWIC01000130">
    <property type="protein sequence ID" value="TKC49184.1"/>
    <property type="molecule type" value="Genomic_DNA"/>
</dbReference>
<gene>
    <name evidence="1" type="ORF">EI555_000566</name>
</gene>
<organism evidence="1 2">
    <name type="scientific">Monodon monoceros</name>
    <name type="common">Narwhal</name>
    <name type="synonym">Ceratodon monodon</name>
    <dbReference type="NCBI Taxonomy" id="40151"/>
    <lineage>
        <taxon>Eukaryota</taxon>
        <taxon>Metazoa</taxon>
        <taxon>Chordata</taxon>
        <taxon>Craniata</taxon>
        <taxon>Vertebrata</taxon>
        <taxon>Euteleostomi</taxon>
        <taxon>Mammalia</taxon>
        <taxon>Eutheria</taxon>
        <taxon>Laurasiatheria</taxon>
        <taxon>Artiodactyla</taxon>
        <taxon>Whippomorpha</taxon>
        <taxon>Cetacea</taxon>
        <taxon>Odontoceti</taxon>
        <taxon>Monodontidae</taxon>
        <taxon>Monodon</taxon>
    </lineage>
</organism>
<evidence type="ECO:0000313" key="2">
    <source>
        <dbReference type="Proteomes" id="UP000308365"/>
    </source>
</evidence>